<name>A0A8J6HKY6_TENMO</name>
<evidence type="ECO:0000313" key="2">
    <source>
        <dbReference type="Proteomes" id="UP000719412"/>
    </source>
</evidence>
<dbReference type="AlphaFoldDB" id="A0A8J6HKY6"/>
<reference evidence="1" key="2">
    <citation type="submission" date="2021-08" db="EMBL/GenBank/DDBJ databases">
        <authorList>
            <person name="Eriksson T."/>
        </authorList>
    </citation>
    <scope>NUCLEOTIDE SEQUENCE</scope>
    <source>
        <strain evidence="1">Stoneville</strain>
        <tissue evidence="1">Whole head</tissue>
    </source>
</reference>
<evidence type="ECO:0000313" key="1">
    <source>
        <dbReference type="EMBL" id="KAH0816193.1"/>
    </source>
</evidence>
<comment type="caution">
    <text evidence="1">The sequence shown here is derived from an EMBL/GenBank/DDBJ whole genome shotgun (WGS) entry which is preliminary data.</text>
</comment>
<protein>
    <submittedName>
        <fullName evidence="1">Uncharacterized protein</fullName>
    </submittedName>
</protein>
<organism evidence="1 2">
    <name type="scientific">Tenebrio molitor</name>
    <name type="common">Yellow mealworm beetle</name>
    <dbReference type="NCBI Taxonomy" id="7067"/>
    <lineage>
        <taxon>Eukaryota</taxon>
        <taxon>Metazoa</taxon>
        <taxon>Ecdysozoa</taxon>
        <taxon>Arthropoda</taxon>
        <taxon>Hexapoda</taxon>
        <taxon>Insecta</taxon>
        <taxon>Pterygota</taxon>
        <taxon>Neoptera</taxon>
        <taxon>Endopterygota</taxon>
        <taxon>Coleoptera</taxon>
        <taxon>Polyphaga</taxon>
        <taxon>Cucujiformia</taxon>
        <taxon>Tenebrionidae</taxon>
        <taxon>Tenebrio</taxon>
    </lineage>
</organism>
<accession>A0A8J6HKY6</accession>
<gene>
    <name evidence="1" type="ORF">GEV33_006602</name>
</gene>
<proteinExistence type="predicted"/>
<reference evidence="1" key="1">
    <citation type="journal article" date="2020" name="J Insects Food Feed">
        <title>The yellow mealworm (Tenebrio molitor) genome: a resource for the emerging insects as food and feed industry.</title>
        <authorList>
            <person name="Eriksson T."/>
            <person name="Andere A."/>
            <person name="Kelstrup H."/>
            <person name="Emery V."/>
            <person name="Picard C."/>
        </authorList>
    </citation>
    <scope>NUCLEOTIDE SEQUENCE</scope>
    <source>
        <strain evidence="1">Stoneville</strain>
        <tissue evidence="1">Whole head</tissue>
    </source>
</reference>
<keyword evidence="2" id="KW-1185">Reference proteome</keyword>
<dbReference type="Proteomes" id="UP000719412">
    <property type="component" value="Unassembled WGS sequence"/>
</dbReference>
<sequence length="123" mass="14141">MGHSGGARTNTPPPRKSHLSKLLFWEGGRRNFNGFLRGWQACLPESEWNRELSQESKNATRECQETEKRRCEYEFIRANGGVLGRREIKIEARRCGGGSGADVCRRPRLIRPYSNQIAFYGWP</sequence>
<dbReference type="EMBL" id="JABDTM020021904">
    <property type="protein sequence ID" value="KAH0816193.1"/>
    <property type="molecule type" value="Genomic_DNA"/>
</dbReference>